<keyword evidence="1" id="KW-1133">Transmembrane helix</keyword>
<accession>A0ABV1I479</accession>
<keyword evidence="1" id="KW-0812">Transmembrane</keyword>
<reference evidence="2 3" key="1">
    <citation type="submission" date="2024-03" db="EMBL/GenBank/DDBJ databases">
        <title>Human intestinal bacterial collection.</title>
        <authorList>
            <person name="Pauvert C."/>
            <person name="Hitch T.C.A."/>
            <person name="Clavel T."/>
        </authorList>
    </citation>
    <scope>NUCLEOTIDE SEQUENCE [LARGE SCALE GENOMIC DNA]</scope>
    <source>
        <strain evidence="2 3">CLA-AA-H78B</strain>
    </source>
</reference>
<organism evidence="2 3">
    <name type="scientific">Hominiventricola aquisgranensis</name>
    <dbReference type="NCBI Taxonomy" id="3133164"/>
    <lineage>
        <taxon>Bacteria</taxon>
        <taxon>Bacillati</taxon>
        <taxon>Bacillota</taxon>
        <taxon>Clostridia</taxon>
        <taxon>Lachnospirales</taxon>
        <taxon>Lachnospiraceae</taxon>
        <taxon>Hominiventricola</taxon>
    </lineage>
</organism>
<comment type="caution">
    <text evidence="2">The sequence shown here is derived from an EMBL/GenBank/DDBJ whole genome shotgun (WGS) entry which is preliminary data.</text>
</comment>
<dbReference type="EMBL" id="JBBMFC010000036">
    <property type="protein sequence ID" value="MEQ2579992.1"/>
    <property type="molecule type" value="Genomic_DNA"/>
</dbReference>
<evidence type="ECO:0000313" key="3">
    <source>
        <dbReference type="Proteomes" id="UP001470288"/>
    </source>
</evidence>
<protein>
    <submittedName>
        <fullName evidence="2">Uncharacterized protein</fullName>
    </submittedName>
</protein>
<feature type="transmembrane region" description="Helical" evidence="1">
    <location>
        <begin position="21"/>
        <end position="40"/>
    </location>
</feature>
<evidence type="ECO:0000313" key="2">
    <source>
        <dbReference type="EMBL" id="MEQ2579992.1"/>
    </source>
</evidence>
<feature type="transmembrane region" description="Helical" evidence="1">
    <location>
        <begin position="143"/>
        <end position="162"/>
    </location>
</feature>
<gene>
    <name evidence="2" type="ORF">WMO62_14350</name>
</gene>
<feature type="transmembrane region" description="Helical" evidence="1">
    <location>
        <begin position="52"/>
        <end position="73"/>
    </location>
</feature>
<proteinExistence type="predicted"/>
<feature type="transmembrane region" description="Helical" evidence="1">
    <location>
        <begin position="102"/>
        <end position="123"/>
    </location>
</feature>
<dbReference type="Proteomes" id="UP001470288">
    <property type="component" value="Unassembled WGS sequence"/>
</dbReference>
<keyword evidence="1" id="KW-0472">Membrane</keyword>
<name>A0ABV1I479_9FIRM</name>
<dbReference type="RefSeq" id="WP_349145089.1">
    <property type="nucleotide sequence ID" value="NZ_JBBMFC010000036.1"/>
</dbReference>
<evidence type="ECO:0000256" key="1">
    <source>
        <dbReference type="SAM" id="Phobius"/>
    </source>
</evidence>
<keyword evidence="3" id="KW-1185">Reference proteome</keyword>
<sequence>MINKKKSTKKNDTSNSMVIKVMLLGFLGGNMIYAVIAFLMGDMQYIPEVLTKTGACLVIHTILLLGVTALEHIEDRNWRIKNRVGTDLGSEYKTLKCSATYYMLYISTFLLTLMLIAFLYLWYQDERETLIESYRNGGLTTDIVYIIFMYLVSIYCFFRYTCQKVFYTELSIYHVSFFKKEKVTWSQIQTIKYRYKKKKQKFIFTTHDHKTITLRSDILYDGWADFEEYVLDMADIYEIAIN</sequence>